<organism evidence="1 2">
    <name type="scientific">Quillaja saponaria</name>
    <name type="common">Soap bark tree</name>
    <dbReference type="NCBI Taxonomy" id="32244"/>
    <lineage>
        <taxon>Eukaryota</taxon>
        <taxon>Viridiplantae</taxon>
        <taxon>Streptophyta</taxon>
        <taxon>Embryophyta</taxon>
        <taxon>Tracheophyta</taxon>
        <taxon>Spermatophyta</taxon>
        <taxon>Magnoliopsida</taxon>
        <taxon>eudicotyledons</taxon>
        <taxon>Gunneridae</taxon>
        <taxon>Pentapetalae</taxon>
        <taxon>rosids</taxon>
        <taxon>fabids</taxon>
        <taxon>Fabales</taxon>
        <taxon>Quillajaceae</taxon>
        <taxon>Quillaja</taxon>
    </lineage>
</organism>
<dbReference type="KEGG" id="qsa:O6P43_025995"/>
<evidence type="ECO:0000313" key="2">
    <source>
        <dbReference type="Proteomes" id="UP001163823"/>
    </source>
</evidence>
<evidence type="ECO:0000313" key="1">
    <source>
        <dbReference type="EMBL" id="KAJ7954412.1"/>
    </source>
</evidence>
<name>A0AAD7LAF2_QUISA</name>
<sequence>MPKSSLYLEPTSLDLLTLQPALAFFVILMEFGGPRLSTVEIQIPINLLNTTIPFSFSLIQPSRPHIDGEEVRRYLHSRGGERGTEAAEFNYLIFWFTLITF</sequence>
<keyword evidence="2" id="KW-1185">Reference proteome</keyword>
<comment type="caution">
    <text evidence="1">The sequence shown here is derived from an EMBL/GenBank/DDBJ whole genome shotgun (WGS) entry which is preliminary data.</text>
</comment>
<dbReference type="Proteomes" id="UP001163823">
    <property type="component" value="Chromosome 10"/>
</dbReference>
<dbReference type="EMBL" id="JARAOO010000010">
    <property type="protein sequence ID" value="KAJ7954412.1"/>
    <property type="molecule type" value="Genomic_DNA"/>
</dbReference>
<reference evidence="1" key="1">
    <citation type="journal article" date="2023" name="Science">
        <title>Elucidation of the pathway for biosynthesis of saponin adjuvants from the soapbark tree.</title>
        <authorList>
            <person name="Reed J."/>
            <person name="Orme A."/>
            <person name="El-Demerdash A."/>
            <person name="Owen C."/>
            <person name="Martin L.B.B."/>
            <person name="Misra R.C."/>
            <person name="Kikuchi S."/>
            <person name="Rejzek M."/>
            <person name="Martin A.C."/>
            <person name="Harkess A."/>
            <person name="Leebens-Mack J."/>
            <person name="Louveau T."/>
            <person name="Stephenson M.J."/>
            <person name="Osbourn A."/>
        </authorList>
    </citation>
    <scope>NUCLEOTIDE SEQUENCE</scope>
    <source>
        <strain evidence="1">S10</strain>
    </source>
</reference>
<dbReference type="AlphaFoldDB" id="A0AAD7LAF2"/>
<proteinExistence type="predicted"/>
<gene>
    <name evidence="1" type="ORF">O6P43_025995</name>
</gene>
<protein>
    <submittedName>
        <fullName evidence="1">Uncharacterized protein</fullName>
    </submittedName>
</protein>
<accession>A0AAD7LAF2</accession>